<keyword evidence="4" id="KW-0560">Oxidoreductase</keyword>
<dbReference type="Gene3D" id="3.30.390.30">
    <property type="match status" value="1"/>
</dbReference>
<dbReference type="SUPFAM" id="SSF51905">
    <property type="entry name" value="FAD/NAD(P)-binding domain"/>
    <property type="match status" value="2"/>
</dbReference>
<dbReference type="PANTHER" id="PTHR43557:SF2">
    <property type="entry name" value="RIESKE DOMAIN-CONTAINING PROTEIN-RELATED"/>
    <property type="match status" value="1"/>
</dbReference>
<dbReference type="PRINTS" id="PR00411">
    <property type="entry name" value="PNDRDTASEI"/>
</dbReference>
<dbReference type="InterPro" id="IPR050446">
    <property type="entry name" value="FAD-oxidoreductase/Apoptosis"/>
</dbReference>
<organism evidence="7 8">
    <name type="scientific">Blastococcus deserti</name>
    <dbReference type="NCBI Taxonomy" id="2259033"/>
    <lineage>
        <taxon>Bacteria</taxon>
        <taxon>Bacillati</taxon>
        <taxon>Actinomycetota</taxon>
        <taxon>Actinomycetes</taxon>
        <taxon>Geodermatophilales</taxon>
        <taxon>Geodermatophilaceae</taxon>
        <taxon>Blastococcus</taxon>
    </lineage>
</organism>
<evidence type="ECO:0000256" key="3">
    <source>
        <dbReference type="ARBA" id="ARBA00022827"/>
    </source>
</evidence>
<sequence length="394" mass="41403">MRSVAVVGASLAGLSAVRALRRQGFEGRLVLVGGEPHRPYDRPPLSKDFLAGTLGEPDLALEAEDEDLDVEWRLGSPAAGLEPSARTVRLRDGSAVEADGVVLATGAVPCRLPGSDGYDNVHVLRTLEDAVALREQLLPGRRLVVVGAGLIGLEVASTARALGVDVTVVDPHAAPLWAALGPEVAGVVTALHEGNGVRLLSGARVESLVGSGAGGVEGVQLQDGRRIPADLVLLAIGVRPAVDWLHGSGVQVDRRGVLCDGTGVSSIPDVVAVGDCSAWYDAEGADFRREEHWTAARERAAVAVGSLLGGSAPASGRPPYFWSDQFGLRLQFAGRRRPGDDLVVEEGDPLDLDFLASYRREGQTVGVVAFDRARSFTKWRRGLASPTAQQVLPV</sequence>
<keyword evidence="8" id="KW-1185">Reference proteome</keyword>
<evidence type="ECO:0000256" key="4">
    <source>
        <dbReference type="ARBA" id="ARBA00023002"/>
    </source>
</evidence>
<dbReference type="SUPFAM" id="SSF55424">
    <property type="entry name" value="FAD/NAD-linked reductases, dimerisation (C-terminal) domain"/>
    <property type="match status" value="1"/>
</dbReference>
<evidence type="ECO:0000256" key="2">
    <source>
        <dbReference type="ARBA" id="ARBA00022630"/>
    </source>
</evidence>
<dbReference type="InterPro" id="IPR028202">
    <property type="entry name" value="Reductase_C"/>
</dbReference>
<dbReference type="Proteomes" id="UP001597402">
    <property type="component" value="Unassembled WGS sequence"/>
</dbReference>
<proteinExistence type="predicted"/>
<comment type="caution">
    <text evidence="7">The sequence shown here is derived from an EMBL/GenBank/DDBJ whole genome shotgun (WGS) entry which is preliminary data.</text>
</comment>
<dbReference type="Gene3D" id="3.50.50.60">
    <property type="entry name" value="FAD/NAD(P)-binding domain"/>
    <property type="match status" value="2"/>
</dbReference>
<name>A0ABW4XGD4_9ACTN</name>
<dbReference type="RefSeq" id="WP_376879807.1">
    <property type="nucleotide sequence ID" value="NZ_JBHUHP010000028.1"/>
</dbReference>
<dbReference type="EMBL" id="JBHUHP010000028">
    <property type="protein sequence ID" value="MFD2093790.1"/>
    <property type="molecule type" value="Genomic_DNA"/>
</dbReference>
<comment type="cofactor">
    <cofactor evidence="1">
        <name>FAD</name>
        <dbReference type="ChEBI" id="CHEBI:57692"/>
    </cofactor>
</comment>
<evidence type="ECO:0000313" key="7">
    <source>
        <dbReference type="EMBL" id="MFD2093790.1"/>
    </source>
</evidence>
<dbReference type="PRINTS" id="PR00368">
    <property type="entry name" value="FADPNR"/>
</dbReference>
<reference evidence="8" key="1">
    <citation type="journal article" date="2019" name="Int. J. Syst. Evol. Microbiol.">
        <title>The Global Catalogue of Microorganisms (GCM) 10K type strain sequencing project: providing services to taxonomists for standard genome sequencing and annotation.</title>
        <authorList>
            <consortium name="The Broad Institute Genomics Platform"/>
            <consortium name="The Broad Institute Genome Sequencing Center for Infectious Disease"/>
            <person name="Wu L."/>
            <person name="Ma J."/>
        </authorList>
    </citation>
    <scope>NUCLEOTIDE SEQUENCE [LARGE SCALE GENOMIC DNA]</scope>
    <source>
        <strain evidence="8">JCM 3338</strain>
    </source>
</reference>
<dbReference type="InterPro" id="IPR016156">
    <property type="entry name" value="FAD/NAD-linked_Rdtase_dimer_sf"/>
</dbReference>
<evidence type="ECO:0000313" key="8">
    <source>
        <dbReference type="Proteomes" id="UP001597402"/>
    </source>
</evidence>
<dbReference type="InterPro" id="IPR023753">
    <property type="entry name" value="FAD/NAD-binding_dom"/>
</dbReference>
<keyword evidence="3" id="KW-0274">FAD</keyword>
<dbReference type="PANTHER" id="PTHR43557">
    <property type="entry name" value="APOPTOSIS-INDUCING FACTOR 1"/>
    <property type="match status" value="1"/>
</dbReference>
<evidence type="ECO:0000259" key="5">
    <source>
        <dbReference type="Pfam" id="PF07992"/>
    </source>
</evidence>
<protein>
    <submittedName>
        <fullName evidence="7">NAD(P)/FAD-dependent oxidoreductase</fullName>
    </submittedName>
</protein>
<feature type="domain" description="Reductase C-terminal" evidence="6">
    <location>
        <begin position="320"/>
        <end position="385"/>
    </location>
</feature>
<dbReference type="Pfam" id="PF14759">
    <property type="entry name" value="Reductase_C"/>
    <property type="match status" value="1"/>
</dbReference>
<dbReference type="InterPro" id="IPR036188">
    <property type="entry name" value="FAD/NAD-bd_sf"/>
</dbReference>
<evidence type="ECO:0000259" key="6">
    <source>
        <dbReference type="Pfam" id="PF14759"/>
    </source>
</evidence>
<gene>
    <name evidence="7" type="ORF">ACFSHS_19685</name>
</gene>
<evidence type="ECO:0000256" key="1">
    <source>
        <dbReference type="ARBA" id="ARBA00001974"/>
    </source>
</evidence>
<feature type="domain" description="FAD/NAD(P)-binding" evidence="5">
    <location>
        <begin position="3"/>
        <end position="298"/>
    </location>
</feature>
<keyword evidence="2" id="KW-0285">Flavoprotein</keyword>
<accession>A0ABW4XGD4</accession>
<dbReference type="Pfam" id="PF07992">
    <property type="entry name" value="Pyr_redox_2"/>
    <property type="match status" value="1"/>
</dbReference>